<evidence type="ECO:0000256" key="11">
    <source>
        <dbReference type="ARBA" id="ARBA00048778"/>
    </source>
</evidence>
<dbReference type="InterPro" id="IPR003959">
    <property type="entry name" value="ATPase_AAA_core"/>
</dbReference>
<feature type="transmembrane region" description="Helical" evidence="13">
    <location>
        <begin position="84"/>
        <end position="103"/>
    </location>
</feature>
<evidence type="ECO:0000256" key="12">
    <source>
        <dbReference type="SAM" id="MobiDB-lite"/>
    </source>
</evidence>
<evidence type="ECO:0000256" key="5">
    <source>
        <dbReference type="ARBA" id="ARBA00022792"/>
    </source>
</evidence>
<dbReference type="PANTHER" id="PTHR23070">
    <property type="entry name" value="BCS1 AAA-TYPE ATPASE"/>
    <property type="match status" value="1"/>
</dbReference>
<sequence>MYSSTLPTATATATASIALPTAPSATMGFSSLLDMGLDDLSSSSSSMNNKGDLDLTSLVLNQFFPGFGLVSDLLARYLGVDVSLLLRVLLFFWALIYGGTIIYSQVYDYVLCYFVSTMHVSSEDDLFETVMAWVAAHSMTQGSREIKAGTDYQYWYSDDENEENDNTVFVNQHAGIFNYSAFSRNIAPRYEPSYGNLPFRHNGRWFMLSHTTSDPVSGGTVREKFTVRCLGRSTQPLKDLLADIKNKSIGKQHRLTVVWRPTNGLEDRYWERTVSRATRPISTVSLDLEQKVKIVRDINEYLQPETARWYAARGIPHRRGYLFHGPPGTGKTSLSFALAGIFGLDVYSLSLNEAGITETSLNRLFKRLPRRCVVLLEDIDSAGLRREDSTLDSGSGPNSAHFEKMGSKSIKTRLSTWLGPGCVHFTLATRDQIREMFVRMYSTGHDLQQPARKTGAASGISNAKQTTEVKDGKKNADDEFLKLVASSPPKADAISLEDVTEMASRFAEQLPENTFSPAEVQGYLLKKKNDPVQALEKVAEWRDNTLAAKKKGAKVLADK</sequence>
<comment type="subcellular location">
    <subcellularLocation>
        <location evidence="1">Mitochondrion inner membrane</location>
        <topology evidence="1">Single-pass membrane protein</topology>
    </subcellularLocation>
</comment>
<dbReference type="SMART" id="SM00382">
    <property type="entry name" value="AAA"/>
    <property type="match status" value="1"/>
</dbReference>
<evidence type="ECO:0000256" key="8">
    <source>
        <dbReference type="ARBA" id="ARBA00022989"/>
    </source>
</evidence>
<evidence type="ECO:0000259" key="14">
    <source>
        <dbReference type="SMART" id="SM00382"/>
    </source>
</evidence>
<dbReference type="Pfam" id="PF00004">
    <property type="entry name" value="AAA"/>
    <property type="match status" value="1"/>
</dbReference>
<dbReference type="SMART" id="SM01024">
    <property type="entry name" value="BCS1_N"/>
    <property type="match status" value="1"/>
</dbReference>
<feature type="region of interest" description="Disordered" evidence="12">
    <location>
        <begin position="449"/>
        <end position="472"/>
    </location>
</feature>
<keyword evidence="17" id="KW-1185">Reference proteome</keyword>
<evidence type="ECO:0000256" key="6">
    <source>
        <dbReference type="ARBA" id="ARBA00022801"/>
    </source>
</evidence>
<reference evidence="16 17" key="1">
    <citation type="journal article" date="2014" name="PLoS ONE">
        <title>De novo Genome Assembly of the Fungal Plant Pathogen Pyrenophora semeniperda.</title>
        <authorList>
            <person name="Soliai M.M."/>
            <person name="Meyer S.E."/>
            <person name="Udall J.A."/>
            <person name="Elzinga D.E."/>
            <person name="Hermansen R.A."/>
            <person name="Bodily P.M."/>
            <person name="Hart A.A."/>
            <person name="Coleman C.E."/>
        </authorList>
    </citation>
    <scope>NUCLEOTIDE SEQUENCE [LARGE SCALE GENOMIC DNA]</scope>
    <source>
        <strain evidence="16 17">CCB06</strain>
        <tissue evidence="16">Mycelium</tissue>
    </source>
</reference>
<evidence type="ECO:0000256" key="10">
    <source>
        <dbReference type="ARBA" id="ARBA00023136"/>
    </source>
</evidence>
<keyword evidence="8 13" id="KW-1133">Transmembrane helix</keyword>
<feature type="domain" description="BCS1 N-terminal" evidence="15">
    <location>
        <begin position="95"/>
        <end position="284"/>
    </location>
</feature>
<accession>A0A3M7M0Y9</accession>
<dbReference type="Pfam" id="PF25426">
    <property type="entry name" value="AAA_lid_BCS1"/>
    <property type="match status" value="1"/>
</dbReference>
<proteinExistence type="inferred from homology"/>
<evidence type="ECO:0000256" key="1">
    <source>
        <dbReference type="ARBA" id="ARBA00004434"/>
    </source>
</evidence>
<keyword evidence="4" id="KW-0547">Nucleotide-binding</keyword>
<evidence type="ECO:0000256" key="4">
    <source>
        <dbReference type="ARBA" id="ARBA00022741"/>
    </source>
</evidence>
<keyword evidence="10 13" id="KW-0472">Membrane</keyword>
<dbReference type="SUPFAM" id="SSF52540">
    <property type="entry name" value="P-loop containing nucleoside triphosphate hydrolases"/>
    <property type="match status" value="1"/>
</dbReference>
<name>A0A3M7M0Y9_9PLEO</name>
<evidence type="ECO:0000256" key="13">
    <source>
        <dbReference type="SAM" id="Phobius"/>
    </source>
</evidence>
<keyword evidence="3 13" id="KW-0812">Transmembrane</keyword>
<dbReference type="GO" id="GO:0016887">
    <property type="term" value="F:ATP hydrolysis activity"/>
    <property type="evidence" value="ECO:0007669"/>
    <property type="project" value="InterPro"/>
</dbReference>
<feature type="domain" description="AAA+ ATPase" evidence="14">
    <location>
        <begin position="317"/>
        <end position="516"/>
    </location>
</feature>
<keyword evidence="7" id="KW-0067">ATP-binding</keyword>
<dbReference type="Gene3D" id="3.40.50.300">
    <property type="entry name" value="P-loop containing nucleotide triphosphate hydrolases"/>
    <property type="match status" value="1"/>
</dbReference>
<dbReference type="InterPro" id="IPR014851">
    <property type="entry name" value="BCS1_N"/>
</dbReference>
<dbReference type="InterPro" id="IPR003593">
    <property type="entry name" value="AAA+_ATPase"/>
</dbReference>
<keyword evidence="9" id="KW-0496">Mitochondrion</keyword>
<organism evidence="16 17">
    <name type="scientific">Pyrenophora seminiperda CCB06</name>
    <dbReference type="NCBI Taxonomy" id="1302712"/>
    <lineage>
        <taxon>Eukaryota</taxon>
        <taxon>Fungi</taxon>
        <taxon>Dikarya</taxon>
        <taxon>Ascomycota</taxon>
        <taxon>Pezizomycotina</taxon>
        <taxon>Dothideomycetes</taxon>
        <taxon>Pleosporomycetidae</taxon>
        <taxon>Pleosporales</taxon>
        <taxon>Pleosporineae</taxon>
        <taxon>Pleosporaceae</taxon>
        <taxon>Pyrenophora</taxon>
    </lineage>
</organism>
<dbReference type="AlphaFoldDB" id="A0A3M7M0Y9"/>
<dbReference type="Pfam" id="PF08740">
    <property type="entry name" value="BCS1_N"/>
    <property type="match status" value="1"/>
</dbReference>
<keyword evidence="6" id="KW-0378">Hydrolase</keyword>
<evidence type="ECO:0000256" key="7">
    <source>
        <dbReference type="ARBA" id="ARBA00022840"/>
    </source>
</evidence>
<evidence type="ECO:0000256" key="2">
    <source>
        <dbReference type="ARBA" id="ARBA00007448"/>
    </source>
</evidence>
<evidence type="ECO:0000313" key="16">
    <source>
        <dbReference type="EMBL" id="RMZ68119.1"/>
    </source>
</evidence>
<dbReference type="EMBL" id="KE747814">
    <property type="protein sequence ID" value="RMZ68119.1"/>
    <property type="molecule type" value="Genomic_DNA"/>
</dbReference>
<dbReference type="InterPro" id="IPR050747">
    <property type="entry name" value="Mitochondrial_chaperone_BCS1"/>
</dbReference>
<evidence type="ECO:0000256" key="3">
    <source>
        <dbReference type="ARBA" id="ARBA00022692"/>
    </source>
</evidence>
<dbReference type="InterPro" id="IPR057495">
    <property type="entry name" value="AAA_lid_BCS1"/>
</dbReference>
<evidence type="ECO:0000256" key="9">
    <source>
        <dbReference type="ARBA" id="ARBA00023128"/>
    </source>
</evidence>
<comment type="similarity">
    <text evidence="2">Belongs to the AAA ATPase family. BCS1 subfamily.</text>
</comment>
<keyword evidence="5" id="KW-0999">Mitochondrion inner membrane</keyword>
<dbReference type="OrthoDB" id="10251412at2759"/>
<evidence type="ECO:0000259" key="15">
    <source>
        <dbReference type="SMART" id="SM01024"/>
    </source>
</evidence>
<gene>
    <name evidence="16" type="ORF">GMOD_00004310</name>
</gene>
<dbReference type="InterPro" id="IPR027417">
    <property type="entry name" value="P-loop_NTPase"/>
</dbReference>
<dbReference type="GO" id="GO:0005743">
    <property type="term" value="C:mitochondrial inner membrane"/>
    <property type="evidence" value="ECO:0007669"/>
    <property type="project" value="UniProtKB-SubCell"/>
</dbReference>
<protein>
    <submittedName>
        <fullName evidence="16">Mitochondrial chaperone bcs1</fullName>
    </submittedName>
</protein>
<comment type="catalytic activity">
    <reaction evidence="11">
        <text>ATP + H2O = ADP + phosphate + H(+)</text>
        <dbReference type="Rhea" id="RHEA:13065"/>
        <dbReference type="ChEBI" id="CHEBI:15377"/>
        <dbReference type="ChEBI" id="CHEBI:15378"/>
        <dbReference type="ChEBI" id="CHEBI:30616"/>
        <dbReference type="ChEBI" id="CHEBI:43474"/>
        <dbReference type="ChEBI" id="CHEBI:456216"/>
    </reaction>
    <physiologicalReaction direction="left-to-right" evidence="11">
        <dbReference type="Rhea" id="RHEA:13066"/>
    </physiologicalReaction>
</comment>
<dbReference type="Proteomes" id="UP000265663">
    <property type="component" value="Unassembled WGS sequence"/>
</dbReference>
<evidence type="ECO:0000313" key="17">
    <source>
        <dbReference type="Proteomes" id="UP000265663"/>
    </source>
</evidence>
<dbReference type="GO" id="GO:0005524">
    <property type="term" value="F:ATP binding"/>
    <property type="evidence" value="ECO:0007669"/>
    <property type="project" value="UniProtKB-KW"/>
</dbReference>